<feature type="transmembrane region" description="Helical" evidence="1">
    <location>
        <begin position="224"/>
        <end position="246"/>
    </location>
</feature>
<feature type="transmembrane region" description="Helical" evidence="1">
    <location>
        <begin position="138"/>
        <end position="160"/>
    </location>
</feature>
<dbReference type="Proteomes" id="UP000824102">
    <property type="component" value="Unassembled WGS sequence"/>
</dbReference>
<dbReference type="EMBL" id="DXBB01000091">
    <property type="protein sequence ID" value="HIZ73249.1"/>
    <property type="molecule type" value="Genomic_DNA"/>
</dbReference>
<name>A0A9D2G4Z7_9FIRM</name>
<protein>
    <submittedName>
        <fullName evidence="2">DUF368 domain-containing protein</fullName>
    </submittedName>
</protein>
<feature type="transmembrane region" description="Helical" evidence="1">
    <location>
        <begin position="295"/>
        <end position="313"/>
    </location>
</feature>
<dbReference type="Pfam" id="PF04018">
    <property type="entry name" value="VCA0040-like"/>
    <property type="match status" value="1"/>
</dbReference>
<feature type="transmembrane region" description="Helical" evidence="1">
    <location>
        <begin position="81"/>
        <end position="100"/>
    </location>
</feature>
<accession>A0A9D2G4Z7</accession>
<feature type="transmembrane region" description="Helical" evidence="1">
    <location>
        <begin position="35"/>
        <end position="61"/>
    </location>
</feature>
<evidence type="ECO:0000313" key="3">
    <source>
        <dbReference type="Proteomes" id="UP000824102"/>
    </source>
</evidence>
<reference evidence="2" key="2">
    <citation type="submission" date="2021-04" db="EMBL/GenBank/DDBJ databases">
        <authorList>
            <person name="Gilroy R."/>
        </authorList>
    </citation>
    <scope>NUCLEOTIDE SEQUENCE</scope>
    <source>
        <strain evidence="2">ChiW7-2402</strain>
    </source>
</reference>
<feature type="transmembrane region" description="Helical" evidence="1">
    <location>
        <begin position="172"/>
        <end position="191"/>
    </location>
</feature>
<dbReference type="InterPro" id="IPR007163">
    <property type="entry name" value="VCA0040-like"/>
</dbReference>
<proteinExistence type="predicted"/>
<dbReference type="PANTHER" id="PTHR37308:SF1">
    <property type="entry name" value="POLYPRENYL-PHOSPHATE TRANSPORTER"/>
    <property type="match status" value="1"/>
</dbReference>
<dbReference type="AlphaFoldDB" id="A0A9D2G4Z7"/>
<feature type="transmembrane region" description="Helical" evidence="1">
    <location>
        <begin position="258"/>
        <end position="275"/>
    </location>
</feature>
<reference evidence="2" key="1">
    <citation type="journal article" date="2021" name="PeerJ">
        <title>Extensive microbial diversity within the chicken gut microbiome revealed by metagenomics and culture.</title>
        <authorList>
            <person name="Gilroy R."/>
            <person name="Ravi A."/>
            <person name="Getino M."/>
            <person name="Pursley I."/>
            <person name="Horton D.L."/>
            <person name="Alikhan N.F."/>
            <person name="Baker D."/>
            <person name="Gharbi K."/>
            <person name="Hall N."/>
            <person name="Watson M."/>
            <person name="Adriaenssens E.M."/>
            <person name="Foster-Nyarko E."/>
            <person name="Jarju S."/>
            <person name="Secka A."/>
            <person name="Antonio M."/>
            <person name="Oren A."/>
            <person name="Chaudhuri R.R."/>
            <person name="La Ragione R."/>
            <person name="Hildebrand F."/>
            <person name="Pallen M.J."/>
        </authorList>
    </citation>
    <scope>NUCLEOTIDE SEQUENCE</scope>
    <source>
        <strain evidence="2">ChiW7-2402</strain>
    </source>
</reference>
<comment type="caution">
    <text evidence="2">The sequence shown here is derived from an EMBL/GenBank/DDBJ whole genome shotgun (WGS) entry which is preliminary data.</text>
</comment>
<evidence type="ECO:0000256" key="1">
    <source>
        <dbReference type="SAM" id="Phobius"/>
    </source>
</evidence>
<sequence length="324" mass="35604">MSRQKETKRGKRQEHTAEGMDLRYKDGKEVAKGGILGAFIGLAIIVPGVSGSAVAIIFRLYEKLLYALGGLFRRFKESARFLLPIVLGGLVGLVVGFFGVRALLNLLPFAIVALFAGLMLGAFPAVTDEIKGEKPTPVRILLFLLGLAFPLGLSALSIFGTPDMLSLEELSWYHYILFLLVGYAIAITQLVPGLSATALLMTFGCFTPLMNSVSLTYWRENPMVLLVYVCLVVGFVLGLLTVSNGLSRLLEKKRAPAFYTIAGLSLGSIVTMFFNPEIMEVYESWTLNAAMWRELGIGMALFAVGIIAAHFFVRYERNRVMKDQ</sequence>
<keyword evidence="1" id="KW-1133">Transmembrane helix</keyword>
<feature type="transmembrane region" description="Helical" evidence="1">
    <location>
        <begin position="106"/>
        <end position="126"/>
    </location>
</feature>
<dbReference type="PANTHER" id="PTHR37308">
    <property type="entry name" value="INTEGRAL MEMBRANE PROTEIN"/>
    <property type="match status" value="1"/>
</dbReference>
<gene>
    <name evidence="2" type="ORF">H9964_06690</name>
</gene>
<keyword evidence="1" id="KW-0472">Membrane</keyword>
<organism evidence="2 3">
    <name type="scientific">Candidatus Gallimonas intestinavium</name>
    <dbReference type="NCBI Taxonomy" id="2838603"/>
    <lineage>
        <taxon>Bacteria</taxon>
        <taxon>Bacillati</taxon>
        <taxon>Bacillota</taxon>
        <taxon>Clostridia</taxon>
        <taxon>Candidatus Gallimonas</taxon>
    </lineage>
</organism>
<keyword evidence="1" id="KW-0812">Transmembrane</keyword>
<evidence type="ECO:0000313" key="2">
    <source>
        <dbReference type="EMBL" id="HIZ73249.1"/>
    </source>
</evidence>